<dbReference type="CDD" id="cd00635">
    <property type="entry name" value="PLPDE_III_YBL036c_like"/>
    <property type="match status" value="1"/>
</dbReference>
<dbReference type="AlphaFoldDB" id="C4FNJ1"/>
<keyword evidence="7" id="KW-1185">Reference proteome</keyword>
<evidence type="ECO:0000256" key="3">
    <source>
        <dbReference type="PIRSR" id="PIRSR004848-1"/>
    </source>
</evidence>
<dbReference type="PANTHER" id="PTHR10146:SF14">
    <property type="entry name" value="PYRIDOXAL PHOSPHATE HOMEOSTASIS PROTEIN"/>
    <property type="match status" value="1"/>
</dbReference>
<evidence type="ECO:0000313" key="7">
    <source>
        <dbReference type="Proteomes" id="UP000003529"/>
    </source>
</evidence>
<dbReference type="FunFam" id="3.20.20.10:FF:000018">
    <property type="entry name" value="Pyridoxal phosphate homeostasis protein"/>
    <property type="match status" value="1"/>
</dbReference>
<accession>C4FNJ1</accession>
<reference evidence="6" key="1">
    <citation type="submission" date="2009-04" db="EMBL/GenBank/DDBJ databases">
        <authorList>
            <person name="Weinstock G."/>
            <person name="Sodergren E."/>
            <person name="Clifton S."/>
            <person name="Fulton L."/>
            <person name="Fulton B."/>
            <person name="Courtney L."/>
            <person name="Fronick C."/>
            <person name="Harrison M."/>
            <person name="Strong C."/>
            <person name="Farmer C."/>
            <person name="Delahaunty K."/>
            <person name="Markovic C."/>
            <person name="Hall O."/>
            <person name="Minx P."/>
            <person name="Tomlinson C."/>
            <person name="Mitreva M."/>
            <person name="Nelson J."/>
            <person name="Hou S."/>
            <person name="Wollam A."/>
            <person name="Pepin K.H."/>
            <person name="Johnson M."/>
            <person name="Bhonagiri V."/>
            <person name="Nash W.E."/>
            <person name="Warren W."/>
            <person name="Chinwalla A."/>
            <person name="Mardis E.R."/>
            <person name="Wilson R.K."/>
        </authorList>
    </citation>
    <scope>NUCLEOTIDE SEQUENCE [LARGE SCALE GENOMIC DNA]</scope>
    <source>
        <strain evidence="6">ATCC 17748</strain>
    </source>
</reference>
<evidence type="ECO:0000256" key="4">
    <source>
        <dbReference type="RuleBase" id="RU004514"/>
    </source>
</evidence>
<dbReference type="GO" id="GO:0030170">
    <property type="term" value="F:pyridoxal phosphate binding"/>
    <property type="evidence" value="ECO:0007669"/>
    <property type="project" value="UniProtKB-UniRule"/>
</dbReference>
<comment type="similarity">
    <text evidence="2 4">Belongs to the pyridoxal phosphate-binding protein YggS/PROSC family.</text>
</comment>
<protein>
    <recommendedName>
        <fullName evidence="2">Pyridoxal phosphate homeostasis protein</fullName>
        <shortName evidence="2">PLP homeostasis protein</shortName>
    </recommendedName>
</protein>
<dbReference type="PANTHER" id="PTHR10146">
    <property type="entry name" value="PROLINE SYNTHETASE CO-TRANSCRIBED BACTERIAL HOMOLOG PROTEIN"/>
    <property type="match status" value="1"/>
</dbReference>
<organism evidence="6 7">
    <name type="scientific">Veillonella dispar ATCC 17748</name>
    <dbReference type="NCBI Taxonomy" id="546273"/>
    <lineage>
        <taxon>Bacteria</taxon>
        <taxon>Bacillati</taxon>
        <taxon>Bacillota</taxon>
        <taxon>Negativicutes</taxon>
        <taxon>Veillonellales</taxon>
        <taxon>Veillonellaceae</taxon>
        <taxon>Veillonella</taxon>
    </lineage>
</organism>
<dbReference type="EMBL" id="ACIK02000004">
    <property type="protein sequence ID" value="EEP66449.1"/>
    <property type="molecule type" value="Genomic_DNA"/>
</dbReference>
<evidence type="ECO:0000259" key="5">
    <source>
        <dbReference type="Pfam" id="PF01168"/>
    </source>
</evidence>
<dbReference type="Pfam" id="PF01168">
    <property type="entry name" value="Ala_racemase_N"/>
    <property type="match status" value="1"/>
</dbReference>
<dbReference type="PIRSF" id="PIRSF004848">
    <property type="entry name" value="YBL036c_PLPDEIII"/>
    <property type="match status" value="1"/>
</dbReference>
<feature type="modified residue" description="N6-(pyridoxal phosphate)lysine" evidence="2 3">
    <location>
        <position position="44"/>
    </location>
</feature>
<dbReference type="Proteomes" id="UP000003529">
    <property type="component" value="Unassembled WGS sequence"/>
</dbReference>
<dbReference type="InterPro" id="IPR029066">
    <property type="entry name" value="PLP-binding_barrel"/>
</dbReference>
<gene>
    <name evidence="6" type="ORF">VEIDISOL_00532</name>
</gene>
<proteinExistence type="inferred from homology"/>
<comment type="cofactor">
    <cofactor evidence="3">
        <name>pyridoxal 5'-phosphate</name>
        <dbReference type="ChEBI" id="CHEBI:597326"/>
    </cofactor>
</comment>
<evidence type="ECO:0000256" key="2">
    <source>
        <dbReference type="HAMAP-Rule" id="MF_02087"/>
    </source>
</evidence>
<dbReference type="HOGENOM" id="CLU_059988_1_0_9"/>
<dbReference type="NCBIfam" id="TIGR00044">
    <property type="entry name" value="YggS family pyridoxal phosphate-dependent enzyme"/>
    <property type="match status" value="1"/>
</dbReference>
<sequence>MVFKYRLKGNHMIEESLHAIQQRMADAMASVGRVDTALLVAVTKNHPVSAVEEVARLGVTHVGENRVQEAKEKQLTYKGPALTWHLIGHLQVNKVRQAVPMFDLIHSVDSRKLLDEIEKVATKHDKVQDVLLQVNVAREASKTGMSVEEFPEIRDYAKTLPHVRVRGLMCMAPFFDDPEEARPIFRVANALYEDMKGYFEEGQIQYLSMGMTHDFEVALEEGANIVRVGTAIFGGRVYD</sequence>
<dbReference type="HAMAP" id="MF_02087">
    <property type="entry name" value="PLP_homeostasis"/>
    <property type="match status" value="1"/>
</dbReference>
<dbReference type="InterPro" id="IPR011078">
    <property type="entry name" value="PyrdxlP_homeostasis"/>
</dbReference>
<comment type="caution">
    <text evidence="6">The sequence shown here is derived from an EMBL/GenBank/DDBJ whole genome shotgun (WGS) entry which is preliminary data.</text>
</comment>
<keyword evidence="1 2" id="KW-0663">Pyridoxal phosphate</keyword>
<dbReference type="eggNOG" id="COG0325">
    <property type="taxonomic scope" value="Bacteria"/>
</dbReference>
<feature type="domain" description="Alanine racemase N-terminal" evidence="5">
    <location>
        <begin position="17"/>
        <end position="236"/>
    </location>
</feature>
<dbReference type="InterPro" id="IPR001608">
    <property type="entry name" value="Ala_racemase_N"/>
</dbReference>
<dbReference type="SUPFAM" id="SSF51419">
    <property type="entry name" value="PLP-binding barrel"/>
    <property type="match status" value="1"/>
</dbReference>
<name>C4FNJ1_9FIRM</name>
<evidence type="ECO:0000313" key="6">
    <source>
        <dbReference type="EMBL" id="EEP66449.1"/>
    </source>
</evidence>
<evidence type="ECO:0000256" key="1">
    <source>
        <dbReference type="ARBA" id="ARBA00022898"/>
    </source>
</evidence>
<dbReference type="Gene3D" id="3.20.20.10">
    <property type="entry name" value="Alanine racemase"/>
    <property type="match status" value="1"/>
</dbReference>
<comment type="function">
    <text evidence="2">Pyridoxal 5'-phosphate (PLP)-binding protein, which is involved in PLP homeostasis.</text>
</comment>